<keyword evidence="2" id="KW-0732">Signal</keyword>
<dbReference type="Proteomes" id="UP000235945">
    <property type="component" value="Unassembled WGS sequence"/>
</dbReference>
<evidence type="ECO:0000313" key="5">
    <source>
        <dbReference type="Proteomes" id="UP000235945"/>
    </source>
</evidence>
<dbReference type="AlphaFoldDB" id="A0A2N8NP93"/>
<feature type="chain" id="PRO_5042698015" evidence="2">
    <location>
        <begin position="29"/>
        <end position="128"/>
    </location>
</feature>
<evidence type="ECO:0000256" key="2">
    <source>
        <dbReference type="SAM" id="SignalP"/>
    </source>
</evidence>
<feature type="signal peptide" evidence="2">
    <location>
        <begin position="1"/>
        <end position="28"/>
    </location>
</feature>
<protein>
    <submittedName>
        <fullName evidence="4">Uncharacterized protein</fullName>
    </submittedName>
</protein>
<organism evidence="4 5">
    <name type="scientific">Streptomyces eurocidicus</name>
    <name type="common">Streptoverticillium eurocidicus</name>
    <dbReference type="NCBI Taxonomy" id="66423"/>
    <lineage>
        <taxon>Bacteria</taxon>
        <taxon>Bacillati</taxon>
        <taxon>Actinomycetota</taxon>
        <taxon>Actinomycetes</taxon>
        <taxon>Kitasatosporales</taxon>
        <taxon>Streptomycetaceae</taxon>
        <taxon>Streptomyces</taxon>
    </lineage>
</organism>
<evidence type="ECO:0000313" key="3">
    <source>
        <dbReference type="EMBL" id="MBB5117333.1"/>
    </source>
</evidence>
<reference evidence="4" key="2">
    <citation type="submission" date="2015-07" db="EMBL/GenBank/DDBJ databases">
        <authorList>
            <person name="Noorani M."/>
        </authorList>
    </citation>
    <scope>NUCLEOTIDE SEQUENCE [LARGE SCALE GENOMIC DNA]</scope>
    <source>
        <strain evidence="4">ATCC 27428</strain>
    </source>
</reference>
<name>A0A2N8NP93_STREU</name>
<accession>A0A2N8NP93</accession>
<evidence type="ECO:0000313" key="6">
    <source>
        <dbReference type="Proteomes" id="UP000528608"/>
    </source>
</evidence>
<evidence type="ECO:0000313" key="4">
    <source>
        <dbReference type="EMBL" id="PNE30592.1"/>
    </source>
</evidence>
<sequence length="128" mass="13143">MRLRSVGTLAALLTLALAVLLTAGSAEARQTPAAPSLAYAAGPTTPAETERAHPGDGSGNETGLWRAQVSHRGGTAQPRKQVRTTAPLGNSPGGTGVDVCTGPPDRRPQVTTRGSGRQVGTLLQVFRH</sequence>
<evidence type="ECO:0000256" key="1">
    <source>
        <dbReference type="SAM" id="MobiDB-lite"/>
    </source>
</evidence>
<gene>
    <name evidence="4" type="ORF">AF335_27665</name>
    <name evidence="3" type="ORF">FHS36_000731</name>
</gene>
<reference evidence="5" key="1">
    <citation type="submission" date="2015-07" db="EMBL/GenBank/DDBJ databases">
        <authorList>
            <person name="Graham D.E."/>
            <person name="Giannone R.J."/>
            <person name="Gulvik C.A."/>
            <person name="Hettich R.L."/>
            <person name="Klingeman D.M."/>
            <person name="Mahan K.M."/>
            <person name="Parry R.J."/>
            <person name="Spain J.C."/>
        </authorList>
    </citation>
    <scope>NUCLEOTIDE SEQUENCE [LARGE SCALE GENOMIC DNA]</scope>
    <source>
        <strain evidence="5">ATCC 27428</strain>
    </source>
</reference>
<reference evidence="3 6" key="3">
    <citation type="submission" date="2020-08" db="EMBL/GenBank/DDBJ databases">
        <title>Genomic Encyclopedia of Type Strains, Phase III (KMG-III): the genomes of soil and plant-associated and newly described type strains.</title>
        <authorList>
            <person name="Whitman W."/>
        </authorList>
    </citation>
    <scope>NUCLEOTIDE SEQUENCE [LARGE SCALE GENOMIC DNA]</scope>
    <source>
        <strain evidence="3 6">CECT 3259</strain>
    </source>
</reference>
<comment type="caution">
    <text evidence="4">The sequence shown here is derived from an EMBL/GenBank/DDBJ whole genome shotgun (WGS) entry which is preliminary data.</text>
</comment>
<dbReference type="EMBL" id="JACHJF010000001">
    <property type="protein sequence ID" value="MBB5117333.1"/>
    <property type="molecule type" value="Genomic_DNA"/>
</dbReference>
<proteinExistence type="predicted"/>
<keyword evidence="5" id="KW-1185">Reference proteome</keyword>
<dbReference type="Proteomes" id="UP000528608">
    <property type="component" value="Unassembled WGS sequence"/>
</dbReference>
<dbReference type="EMBL" id="LGUI01000011">
    <property type="protein sequence ID" value="PNE30592.1"/>
    <property type="molecule type" value="Genomic_DNA"/>
</dbReference>
<feature type="region of interest" description="Disordered" evidence="1">
    <location>
        <begin position="26"/>
        <end position="115"/>
    </location>
</feature>